<dbReference type="PANTHER" id="PTHR36985:SF1">
    <property type="entry name" value="TRANSLOCATION AND ASSEMBLY MODULE SUBUNIT TAMB"/>
    <property type="match status" value="1"/>
</dbReference>
<evidence type="ECO:0000256" key="5">
    <source>
        <dbReference type="SAM" id="MobiDB-lite"/>
    </source>
</evidence>
<comment type="subcellular location">
    <subcellularLocation>
        <location evidence="1">Membrane</location>
        <topology evidence="1">Single-pass membrane protein</topology>
    </subcellularLocation>
</comment>
<feature type="region of interest" description="Disordered" evidence="5">
    <location>
        <begin position="613"/>
        <end position="635"/>
    </location>
</feature>
<evidence type="ECO:0000313" key="9">
    <source>
        <dbReference type="Proteomes" id="UP000216857"/>
    </source>
</evidence>
<dbReference type="AlphaFoldDB" id="A0A261RPB9"/>
<evidence type="ECO:0000256" key="6">
    <source>
        <dbReference type="SAM" id="Phobius"/>
    </source>
</evidence>
<dbReference type="Pfam" id="PF04357">
    <property type="entry name" value="TamB"/>
    <property type="match status" value="1"/>
</dbReference>
<evidence type="ECO:0000256" key="4">
    <source>
        <dbReference type="ARBA" id="ARBA00023136"/>
    </source>
</evidence>
<accession>A0A261RPB9</accession>
<reference evidence="8" key="1">
    <citation type="submission" date="2017-05" db="EMBL/GenBank/DDBJ databases">
        <title>Complete and WGS of Bordetella genogroups.</title>
        <authorList>
            <person name="Spilker T."/>
            <person name="Lipuma J."/>
        </authorList>
    </citation>
    <scope>NUCLEOTIDE SEQUENCE</scope>
    <source>
        <strain evidence="8">AU21707</strain>
    </source>
</reference>
<dbReference type="GO" id="GO:0009306">
    <property type="term" value="P:protein secretion"/>
    <property type="evidence" value="ECO:0007669"/>
    <property type="project" value="InterPro"/>
</dbReference>
<dbReference type="PANTHER" id="PTHR36985">
    <property type="entry name" value="TRANSLOCATION AND ASSEMBLY MODULE SUBUNIT TAMB"/>
    <property type="match status" value="1"/>
</dbReference>
<keyword evidence="3 6" id="KW-1133">Transmembrane helix</keyword>
<comment type="caution">
    <text evidence="8">The sequence shown here is derived from an EMBL/GenBank/DDBJ whole genome shotgun (WGS) entry which is preliminary data.</text>
</comment>
<keyword evidence="2 6" id="KW-0812">Transmembrane</keyword>
<proteinExistence type="predicted"/>
<name>A0A261RPB9_9BORD</name>
<sequence>MLKILGRLLRNVLVWWVPTLLLFLCAAVAAGVWVVGSQAGAQWLLRTALPYAGGQAEDVGGSVWRGLRIGHLAISTGGVSVEARDLSLQVAWPELLRRRLHVHELSAASLAVDLGPSAPDASAPAGQADQPVSLPLDVVVEHLSVGEFTLRQDGAPLPVALGGLQAALSANAGGAHLQVDSLHVGHALADADIQGQADLRQLAAPWPLTAQLHVAARGRTPDSPVCVGRYVEDIAPAASKPPAPDPCLVQADIGVDGSLDNMSATIAAEGAGAVLSAKAQLAPNDALPVRTADASLRLPDGTSAAITLTAAPAGAPGDATAQGLRLQGTIAADRLDLARLSGNAVPPGVLTTQGRFDALLTDGYVLRDGQLDLSIAQGSRWNRQPLQGTARGRVTTAANEQATADWTKALADVRVQGLAVDLRLGPNRVQARGDINPGAGAITIDAAAPALAAFWPGLEGAASLQAKLTGTPARHRLELRGGYTPARSRPGILGSAPMQASLDVSGGYGAGPGTDAAAREVGWRGTVSRLTFTHAGFEVASPRPVTVAFLPHASAPLWQWQAGPARIDLQVPGGDRFVLDHAGSRGGPGRWETAGRVDDLVLTPAMVRRIQRALGQDEPERDAQGRPQRVNARVPAGQRRIALDVSWDLRYAGALTGKARVARRSGDLLIPGDPPMPLGLRNLVLDLNATSAGGRNSRVDASLRVDTATMGTLRGSGTAMLAATPDGGIGLAPRQPLRASLDADISDLKWVELFTGDSTEIGGALKADVQVQGMPGGAWTANGTVRGQGLRYVRIDDGVRFVDGTLSARLQEDRLIVDSLRFPAVLRVLPTEARTRAWVTRDPDAKNGYVDASGSWRLADNGGKVHVVLRRFPVIQRADRFAMMSGTIDIDATLPRLSIRGDVKTDAGWASIEVLSEVPSLDGDVVVHRPGADEPAPSTPLQTDMDLNVDLGSRFYLTGMGLDAALGGSIRIRYIDNRLSGTGALRTRAGRIDAYGQRLQLRRGTVTFQGALDNPLLDIEALRTGEQVEAGVRVSGTAQRPRIDLISYPDVSDEEKLSWLVLGRAPDASGNDTALLVSLGTSLLGNGEPFYKKFGLDDVTVRNGNLGGSNSLLPDQTVAGNVNQDASQSLATQFVVASKNFADGVTLSVEQALAGSETVGRLSYRLSRRWSLDLKGGSVNGLELVYRTFLGD</sequence>
<organism evidence="8 9">
    <name type="scientific">Bordetella genomosp. 9</name>
    <dbReference type="NCBI Taxonomy" id="1416803"/>
    <lineage>
        <taxon>Bacteria</taxon>
        <taxon>Pseudomonadati</taxon>
        <taxon>Pseudomonadota</taxon>
        <taxon>Betaproteobacteria</taxon>
        <taxon>Burkholderiales</taxon>
        <taxon>Alcaligenaceae</taxon>
        <taxon>Bordetella</taxon>
    </lineage>
</organism>
<protein>
    <recommendedName>
        <fullName evidence="7">Translocation and assembly module TamB C-terminal domain-containing protein</fullName>
    </recommendedName>
</protein>
<dbReference type="EMBL" id="NEVJ01000001">
    <property type="protein sequence ID" value="OZI26133.1"/>
    <property type="molecule type" value="Genomic_DNA"/>
</dbReference>
<evidence type="ECO:0000256" key="1">
    <source>
        <dbReference type="ARBA" id="ARBA00004167"/>
    </source>
</evidence>
<evidence type="ECO:0000313" key="8">
    <source>
        <dbReference type="EMBL" id="OZI26133.1"/>
    </source>
</evidence>
<dbReference type="Proteomes" id="UP000216857">
    <property type="component" value="Unassembled WGS sequence"/>
</dbReference>
<dbReference type="GO" id="GO:0005886">
    <property type="term" value="C:plasma membrane"/>
    <property type="evidence" value="ECO:0007669"/>
    <property type="project" value="InterPro"/>
</dbReference>
<dbReference type="GO" id="GO:0097347">
    <property type="term" value="C:TAM protein secretion complex"/>
    <property type="evidence" value="ECO:0007669"/>
    <property type="project" value="TreeGrafter"/>
</dbReference>
<feature type="transmembrane region" description="Helical" evidence="6">
    <location>
        <begin position="12"/>
        <end position="36"/>
    </location>
</feature>
<evidence type="ECO:0000256" key="3">
    <source>
        <dbReference type="ARBA" id="ARBA00022989"/>
    </source>
</evidence>
<feature type="domain" description="Translocation and assembly module TamB C-terminal" evidence="7">
    <location>
        <begin position="844"/>
        <end position="1179"/>
    </location>
</feature>
<keyword evidence="9" id="KW-1185">Reference proteome</keyword>
<dbReference type="OrthoDB" id="5288149at2"/>
<gene>
    <name evidence="8" type="ORF">CAL26_01935</name>
</gene>
<evidence type="ECO:0000259" key="7">
    <source>
        <dbReference type="Pfam" id="PF04357"/>
    </source>
</evidence>
<evidence type="ECO:0000256" key="2">
    <source>
        <dbReference type="ARBA" id="ARBA00022692"/>
    </source>
</evidence>
<dbReference type="InterPro" id="IPR007452">
    <property type="entry name" value="TamB_C"/>
</dbReference>
<keyword evidence="4 6" id="KW-0472">Membrane</keyword>